<feature type="compositionally biased region" description="Acidic residues" evidence="1">
    <location>
        <begin position="49"/>
        <end position="58"/>
    </location>
</feature>
<keyword evidence="4" id="KW-1185">Reference proteome</keyword>
<sequence>MAPYGPPDEFNRQPTQQANFGPGGYLPANPPPPPPVAEAPLETAGPPDEPFEPEDLDAEPTPWYRNPVAFIGWLALVVILIGLIVFGISELIGGDQGTSRTPPGTSTTIPPATTTTQPPTTTTTATPPPTSSAVEPPPPQPTWQSTLHPTQQPTHDPHLPPLPSVITIPGLPSPITLPPGLTE</sequence>
<name>A0A1X1Y5S7_9MYCO</name>
<evidence type="ECO:0000313" key="4">
    <source>
        <dbReference type="Proteomes" id="UP000466396"/>
    </source>
</evidence>
<feature type="compositionally biased region" description="Polar residues" evidence="1">
    <location>
        <begin position="143"/>
        <end position="154"/>
    </location>
</feature>
<feature type="compositionally biased region" description="Low complexity" evidence="1">
    <location>
        <begin position="98"/>
        <end position="125"/>
    </location>
</feature>
<keyword evidence="2" id="KW-1133">Transmembrane helix</keyword>
<evidence type="ECO:0000313" key="3">
    <source>
        <dbReference type="EMBL" id="BBX98542.1"/>
    </source>
</evidence>
<accession>A0A1X1Y5S7</accession>
<keyword evidence="2" id="KW-0812">Transmembrane</keyword>
<dbReference type="AlphaFoldDB" id="A0A1X1Y5S7"/>
<dbReference type="RefSeq" id="WP_085160526.1">
    <property type="nucleotide sequence ID" value="NZ_AP022581.1"/>
</dbReference>
<feature type="transmembrane region" description="Helical" evidence="2">
    <location>
        <begin position="70"/>
        <end position="92"/>
    </location>
</feature>
<evidence type="ECO:0000256" key="1">
    <source>
        <dbReference type="SAM" id="MobiDB-lite"/>
    </source>
</evidence>
<protein>
    <submittedName>
        <fullName evidence="3">Uncharacterized protein</fullName>
    </submittedName>
</protein>
<feature type="compositionally biased region" description="Pro residues" evidence="1">
    <location>
        <begin position="28"/>
        <end position="37"/>
    </location>
</feature>
<feature type="region of interest" description="Disordered" evidence="1">
    <location>
        <begin position="1"/>
        <end position="59"/>
    </location>
</feature>
<dbReference type="KEGG" id="mlj:MLAC_38360"/>
<feature type="region of interest" description="Disordered" evidence="1">
    <location>
        <begin position="95"/>
        <end position="183"/>
    </location>
</feature>
<dbReference type="EMBL" id="AP022581">
    <property type="protein sequence ID" value="BBX98542.1"/>
    <property type="molecule type" value="Genomic_DNA"/>
</dbReference>
<dbReference type="Proteomes" id="UP000466396">
    <property type="component" value="Chromosome"/>
</dbReference>
<reference evidence="3 4" key="1">
    <citation type="journal article" date="2019" name="Emerg. Microbes Infect.">
        <title>Comprehensive subspecies identification of 175 nontuberculous mycobacteria species based on 7547 genomic profiles.</title>
        <authorList>
            <person name="Matsumoto Y."/>
            <person name="Kinjo T."/>
            <person name="Motooka D."/>
            <person name="Nabeya D."/>
            <person name="Jung N."/>
            <person name="Uechi K."/>
            <person name="Horii T."/>
            <person name="Iida T."/>
            <person name="Fujita J."/>
            <person name="Nakamura S."/>
        </authorList>
    </citation>
    <scope>NUCLEOTIDE SEQUENCE [LARGE SCALE GENOMIC DNA]</scope>
    <source>
        <strain evidence="3 4">JCM 15657</strain>
    </source>
</reference>
<organism evidence="3 4">
    <name type="scientific">Mycobacterium lacus</name>
    <dbReference type="NCBI Taxonomy" id="169765"/>
    <lineage>
        <taxon>Bacteria</taxon>
        <taxon>Bacillati</taxon>
        <taxon>Actinomycetota</taxon>
        <taxon>Actinomycetes</taxon>
        <taxon>Mycobacteriales</taxon>
        <taxon>Mycobacteriaceae</taxon>
        <taxon>Mycobacterium</taxon>
    </lineage>
</organism>
<gene>
    <name evidence="3" type="ORF">MLAC_38360</name>
</gene>
<proteinExistence type="predicted"/>
<keyword evidence="2" id="KW-0472">Membrane</keyword>
<feature type="compositionally biased region" description="Pro residues" evidence="1">
    <location>
        <begin position="126"/>
        <end position="141"/>
    </location>
</feature>
<evidence type="ECO:0000256" key="2">
    <source>
        <dbReference type="SAM" id="Phobius"/>
    </source>
</evidence>
<dbReference type="STRING" id="169765.AWC15_21830"/>